<dbReference type="AlphaFoldDB" id="A0A833VMF8"/>
<feature type="region of interest" description="Disordered" evidence="1">
    <location>
        <begin position="151"/>
        <end position="185"/>
    </location>
</feature>
<dbReference type="FunFam" id="2.60.40.10:FF:001048">
    <property type="entry name" value="Sallimus, isoform Q"/>
    <property type="match status" value="1"/>
</dbReference>
<dbReference type="PROSITE" id="PS50835">
    <property type="entry name" value="IG_LIKE"/>
    <property type="match status" value="1"/>
</dbReference>
<dbReference type="Proteomes" id="UP000655588">
    <property type="component" value="Unassembled WGS sequence"/>
</dbReference>
<dbReference type="SMART" id="SM00408">
    <property type="entry name" value="IGc2"/>
    <property type="match status" value="1"/>
</dbReference>
<dbReference type="Pfam" id="PF07679">
    <property type="entry name" value="I-set"/>
    <property type="match status" value="1"/>
</dbReference>
<evidence type="ECO:0000256" key="1">
    <source>
        <dbReference type="SAM" id="MobiDB-lite"/>
    </source>
</evidence>
<dbReference type="InterPro" id="IPR007110">
    <property type="entry name" value="Ig-like_dom"/>
</dbReference>
<dbReference type="SMART" id="SM00409">
    <property type="entry name" value="IG"/>
    <property type="match status" value="1"/>
</dbReference>
<dbReference type="EMBL" id="WNWW01000480">
    <property type="protein sequence ID" value="KAF3424286.1"/>
    <property type="molecule type" value="Genomic_DNA"/>
</dbReference>
<organism evidence="3 4">
    <name type="scientific">Frieseomelitta varia</name>
    <dbReference type="NCBI Taxonomy" id="561572"/>
    <lineage>
        <taxon>Eukaryota</taxon>
        <taxon>Metazoa</taxon>
        <taxon>Ecdysozoa</taxon>
        <taxon>Arthropoda</taxon>
        <taxon>Hexapoda</taxon>
        <taxon>Insecta</taxon>
        <taxon>Pterygota</taxon>
        <taxon>Neoptera</taxon>
        <taxon>Endopterygota</taxon>
        <taxon>Hymenoptera</taxon>
        <taxon>Apocrita</taxon>
        <taxon>Aculeata</taxon>
        <taxon>Apoidea</taxon>
        <taxon>Anthophila</taxon>
        <taxon>Apidae</taxon>
        <taxon>Frieseomelitta</taxon>
    </lineage>
</organism>
<dbReference type="Gene3D" id="2.60.40.10">
    <property type="entry name" value="Immunoglobulins"/>
    <property type="match status" value="1"/>
</dbReference>
<proteinExistence type="predicted"/>
<dbReference type="InterPro" id="IPR003598">
    <property type="entry name" value="Ig_sub2"/>
</dbReference>
<evidence type="ECO:0000259" key="2">
    <source>
        <dbReference type="PROSITE" id="PS50835"/>
    </source>
</evidence>
<sequence>MRTHENSYESRNIDTALKIHISCFFLSFTVQGEIVMQTTPTVPTFSGRPGDPSPPVFEQIFKNARFAQGGNAIFEGRVRGNPKPTVTWTHKGAPLLESWKIRMSYDEKTGAVTLQINQIGPGDEGEYTCSAKNQYGEAICSVYIQPEGFGPPPQQGYRKEYSQSFQSTEQKTQTGTQSFQQRSYQQTIDKRSYVNGTSTSIEDFKVVYTK</sequence>
<protein>
    <recommendedName>
        <fullName evidence="2">Ig-like domain-containing protein</fullName>
    </recommendedName>
</protein>
<dbReference type="InterPro" id="IPR013783">
    <property type="entry name" value="Ig-like_fold"/>
</dbReference>
<evidence type="ECO:0000313" key="3">
    <source>
        <dbReference type="EMBL" id="KAF3424286.1"/>
    </source>
</evidence>
<name>A0A833VMF8_9HYME</name>
<dbReference type="InterPro" id="IPR013098">
    <property type="entry name" value="Ig_I-set"/>
</dbReference>
<gene>
    <name evidence="3" type="ORF">E2986_10889</name>
</gene>
<reference evidence="3" key="1">
    <citation type="submission" date="2019-11" db="EMBL/GenBank/DDBJ databases">
        <title>The nuclear and mitochondrial genomes of Frieseomelitta varia - a highly eusocial stingless bee (Meliponini) with a permanently sterile worker caste.</title>
        <authorList>
            <person name="Freitas F.C.P."/>
            <person name="Lourenco A.P."/>
            <person name="Nunes F.M.F."/>
            <person name="Paschoal A.R."/>
            <person name="Abreu F.C.P."/>
            <person name="Barbin F.O."/>
            <person name="Bataglia L."/>
            <person name="Cardoso-Junior C.A.M."/>
            <person name="Cervoni M.S."/>
            <person name="Silva S.R."/>
            <person name="Dalarmi F."/>
            <person name="Del Lama M.A."/>
            <person name="Depintor T.S."/>
            <person name="Ferreira K.M."/>
            <person name="Goria P.S."/>
            <person name="Jaskot M.C."/>
            <person name="Lago D.C."/>
            <person name="Luna-Lucena D."/>
            <person name="Moda L.M."/>
            <person name="Nascimento L."/>
            <person name="Pedrino M."/>
            <person name="Rabico F.O."/>
            <person name="Sanches F.C."/>
            <person name="Santos D.E."/>
            <person name="Santos C.G."/>
            <person name="Vieira J."/>
            <person name="Lopes T.F."/>
            <person name="Barchuk A.R."/>
            <person name="Hartfelder K."/>
            <person name="Simoes Z.L.P."/>
            <person name="Bitondi M.M.G."/>
            <person name="Pinheiro D.G."/>
        </authorList>
    </citation>
    <scope>NUCLEOTIDE SEQUENCE</scope>
    <source>
        <strain evidence="3">USP_RPSP 00005682</strain>
        <tissue evidence="3">Whole individual</tissue>
    </source>
</reference>
<dbReference type="PANTHER" id="PTHR47633">
    <property type="entry name" value="IMMUNOGLOBULIN"/>
    <property type="match status" value="1"/>
</dbReference>
<comment type="caution">
    <text evidence="3">The sequence shown here is derived from an EMBL/GenBank/DDBJ whole genome shotgun (WGS) entry which is preliminary data.</text>
</comment>
<feature type="domain" description="Ig-like" evidence="2">
    <location>
        <begin position="54"/>
        <end position="145"/>
    </location>
</feature>
<dbReference type="InterPro" id="IPR036179">
    <property type="entry name" value="Ig-like_dom_sf"/>
</dbReference>
<dbReference type="InterPro" id="IPR003599">
    <property type="entry name" value="Ig_sub"/>
</dbReference>
<accession>A0A833VMF8</accession>
<keyword evidence="4" id="KW-1185">Reference proteome</keyword>
<feature type="compositionally biased region" description="Polar residues" evidence="1">
    <location>
        <begin position="162"/>
        <end position="185"/>
    </location>
</feature>
<dbReference type="SUPFAM" id="SSF48726">
    <property type="entry name" value="Immunoglobulin"/>
    <property type="match status" value="1"/>
</dbReference>
<evidence type="ECO:0000313" key="4">
    <source>
        <dbReference type="Proteomes" id="UP000655588"/>
    </source>
</evidence>